<name>A0A0H2YT97_CLOP1</name>
<dbReference type="HOGENOM" id="CLU_044208_1_3_9"/>
<keyword evidence="10" id="KW-1185">Reference proteome</keyword>
<keyword evidence="3" id="KW-1003">Cell membrane</keyword>
<feature type="transmembrane region" description="Helical" evidence="7">
    <location>
        <begin position="6"/>
        <end position="24"/>
    </location>
</feature>
<dbReference type="AlphaFoldDB" id="A0A0H2YT97"/>
<dbReference type="STRING" id="195103.CPF_0457"/>
<evidence type="ECO:0000313" key="10">
    <source>
        <dbReference type="Proteomes" id="UP000001823"/>
    </source>
</evidence>
<reference evidence="9 10" key="1">
    <citation type="journal article" date="2006" name="Genome Res.">
        <title>Skewed genomic variability in strains of the toxigenic bacterial pathogen, Clostridium perfringens.</title>
        <authorList>
            <person name="Myers G.S."/>
            <person name="Rasko D.A."/>
            <person name="Cheung J.K."/>
            <person name="Ravel J."/>
            <person name="Seshadri R."/>
            <person name="Deboy R.T."/>
            <person name="Ren Q."/>
            <person name="Varga J."/>
            <person name="Awad M.M."/>
            <person name="Brinkac L.M."/>
            <person name="Daugherty S.C."/>
            <person name="Haft D.H."/>
            <person name="Dodson R.J."/>
            <person name="Madupu R."/>
            <person name="Nelson W.C."/>
            <person name="Rosovitz M.J."/>
            <person name="Sullivan S.A."/>
            <person name="Khouri H."/>
            <person name="Dimitrov G.I."/>
            <person name="Watkins K.L."/>
            <person name="Mulligan S."/>
            <person name="Benton J."/>
            <person name="Radune D."/>
            <person name="Fisher D.J."/>
            <person name="Atkins H.S."/>
            <person name="Hiscox T."/>
            <person name="Jost B.H."/>
            <person name="Billington S.J."/>
            <person name="Songer J.G."/>
            <person name="McClane B.A."/>
            <person name="Titball R.W."/>
            <person name="Rood J.I."/>
            <person name="Melville S.B."/>
            <person name="Paulsen I.T."/>
        </authorList>
    </citation>
    <scope>NUCLEOTIDE SEQUENCE [LARGE SCALE GENOMIC DNA]</scope>
    <source>
        <strain evidence="10">ATCC 13124 / DSM 756 / JCM 1290 / NCIMB 6125 / NCTC 8237 / S 107 / Type A</strain>
    </source>
</reference>
<dbReference type="KEGG" id="cpf:CPF_0457"/>
<keyword evidence="6 7" id="KW-0472">Membrane</keyword>
<evidence type="ECO:0000256" key="2">
    <source>
        <dbReference type="ARBA" id="ARBA00010792"/>
    </source>
</evidence>
<evidence type="ECO:0000256" key="6">
    <source>
        <dbReference type="ARBA" id="ARBA00023136"/>
    </source>
</evidence>
<comment type="subcellular location">
    <subcellularLocation>
        <location evidence="1">Cell membrane</location>
        <topology evidence="1">Multi-pass membrane protein</topology>
    </subcellularLocation>
</comment>
<dbReference type="PANTHER" id="PTHR42709">
    <property type="entry name" value="ALKALINE PHOSPHATASE LIKE PROTEIN"/>
    <property type="match status" value="1"/>
</dbReference>
<feature type="transmembrane region" description="Helical" evidence="7">
    <location>
        <begin position="140"/>
        <end position="160"/>
    </location>
</feature>
<sequence>MDFGTITNYFSEYGLLFLFVIILLEYMNLPGLPAGIIMPAVGVLVSKSEMSLITALLVSVIAGLIGSWILYCIGRFGGELILKKYLNKFPSHESFVNSKIDYLREKGYTGILISKLIPMARTVISIPAGVLKLNFLKYSVYATLGIFIWNTVLISSGYFLGEELLKFLG</sequence>
<dbReference type="PaxDb" id="195103-CPF_0457"/>
<dbReference type="RefSeq" id="WP_003455400.1">
    <property type="nucleotide sequence ID" value="NC_008261.1"/>
</dbReference>
<dbReference type="eggNOG" id="COG0586">
    <property type="taxonomic scope" value="Bacteria"/>
</dbReference>
<dbReference type="EMBL" id="CP000246">
    <property type="protein sequence ID" value="ABG84276.1"/>
    <property type="molecule type" value="Genomic_DNA"/>
</dbReference>
<dbReference type="GO" id="GO:0005886">
    <property type="term" value="C:plasma membrane"/>
    <property type="evidence" value="ECO:0007669"/>
    <property type="project" value="UniProtKB-SubCell"/>
</dbReference>
<feature type="domain" description="VTT" evidence="8">
    <location>
        <begin position="33"/>
        <end position="158"/>
    </location>
</feature>
<organism evidence="9 10">
    <name type="scientific">Clostridium perfringens (strain ATCC 13124 / DSM 756 / JCM 1290 / NCIMB 6125 / NCTC 8237 / Type A)</name>
    <dbReference type="NCBI Taxonomy" id="195103"/>
    <lineage>
        <taxon>Bacteria</taxon>
        <taxon>Bacillati</taxon>
        <taxon>Bacillota</taxon>
        <taxon>Clostridia</taxon>
        <taxon>Eubacteriales</taxon>
        <taxon>Clostridiaceae</taxon>
        <taxon>Clostridium</taxon>
    </lineage>
</organism>
<evidence type="ECO:0000256" key="5">
    <source>
        <dbReference type="ARBA" id="ARBA00022989"/>
    </source>
</evidence>
<dbReference type="Pfam" id="PF09335">
    <property type="entry name" value="VTT_dom"/>
    <property type="match status" value="1"/>
</dbReference>
<keyword evidence="4 7" id="KW-0812">Transmembrane</keyword>
<dbReference type="InterPro" id="IPR032816">
    <property type="entry name" value="VTT_dom"/>
</dbReference>
<evidence type="ECO:0000256" key="7">
    <source>
        <dbReference type="SAM" id="Phobius"/>
    </source>
</evidence>
<evidence type="ECO:0000256" key="4">
    <source>
        <dbReference type="ARBA" id="ARBA00022692"/>
    </source>
</evidence>
<evidence type="ECO:0000256" key="1">
    <source>
        <dbReference type="ARBA" id="ARBA00004651"/>
    </source>
</evidence>
<dbReference type="InterPro" id="IPR051311">
    <property type="entry name" value="DedA_domain"/>
</dbReference>
<feature type="transmembrane region" description="Helical" evidence="7">
    <location>
        <begin position="52"/>
        <end position="74"/>
    </location>
</feature>
<keyword evidence="5 7" id="KW-1133">Transmembrane helix</keyword>
<proteinExistence type="inferred from homology"/>
<protein>
    <submittedName>
        <fullName evidence="9">DedA family protein</fullName>
    </submittedName>
</protein>
<evidence type="ECO:0000259" key="8">
    <source>
        <dbReference type="Pfam" id="PF09335"/>
    </source>
</evidence>
<evidence type="ECO:0000313" key="9">
    <source>
        <dbReference type="EMBL" id="ABG84276.1"/>
    </source>
</evidence>
<dbReference type="GeneID" id="93003199"/>
<dbReference type="Proteomes" id="UP000001823">
    <property type="component" value="Chromosome"/>
</dbReference>
<evidence type="ECO:0000256" key="3">
    <source>
        <dbReference type="ARBA" id="ARBA00022475"/>
    </source>
</evidence>
<accession>A0A0H2YT97</accession>
<dbReference type="PANTHER" id="PTHR42709:SF6">
    <property type="entry name" value="UNDECAPRENYL PHOSPHATE TRANSPORTER A"/>
    <property type="match status" value="1"/>
</dbReference>
<comment type="similarity">
    <text evidence="2">Belongs to the DedA family.</text>
</comment>
<gene>
    <name evidence="9" type="ordered locus">CPF_0457</name>
</gene>